<evidence type="ECO:0000313" key="1">
    <source>
        <dbReference type="EMBL" id="MBX58136.1"/>
    </source>
</evidence>
<name>A0A2P2PTS4_RHIMU</name>
<sequence>MKARCFLFLYNWSCQVLSLYYLNPTYFVHEFKQKNGPIQ</sequence>
<protein>
    <submittedName>
        <fullName evidence="1">Uncharacterized protein</fullName>
    </submittedName>
</protein>
<dbReference type="EMBL" id="GGEC01077652">
    <property type="protein sequence ID" value="MBX58136.1"/>
    <property type="molecule type" value="Transcribed_RNA"/>
</dbReference>
<dbReference type="AlphaFoldDB" id="A0A2P2PTS4"/>
<reference evidence="1" key="1">
    <citation type="submission" date="2018-02" db="EMBL/GenBank/DDBJ databases">
        <title>Rhizophora mucronata_Transcriptome.</title>
        <authorList>
            <person name="Meera S.P."/>
            <person name="Sreeshan A."/>
            <person name="Augustine A."/>
        </authorList>
    </citation>
    <scope>NUCLEOTIDE SEQUENCE</scope>
    <source>
        <tissue evidence="1">Leaf</tissue>
    </source>
</reference>
<accession>A0A2P2PTS4</accession>
<proteinExistence type="predicted"/>
<organism evidence="1">
    <name type="scientific">Rhizophora mucronata</name>
    <name type="common">Asiatic mangrove</name>
    <dbReference type="NCBI Taxonomy" id="61149"/>
    <lineage>
        <taxon>Eukaryota</taxon>
        <taxon>Viridiplantae</taxon>
        <taxon>Streptophyta</taxon>
        <taxon>Embryophyta</taxon>
        <taxon>Tracheophyta</taxon>
        <taxon>Spermatophyta</taxon>
        <taxon>Magnoliopsida</taxon>
        <taxon>eudicotyledons</taxon>
        <taxon>Gunneridae</taxon>
        <taxon>Pentapetalae</taxon>
        <taxon>rosids</taxon>
        <taxon>fabids</taxon>
        <taxon>Malpighiales</taxon>
        <taxon>Rhizophoraceae</taxon>
        <taxon>Rhizophora</taxon>
    </lineage>
</organism>